<feature type="compositionally biased region" description="Low complexity" evidence="1">
    <location>
        <begin position="86"/>
        <end position="99"/>
    </location>
</feature>
<evidence type="ECO:0000313" key="2">
    <source>
        <dbReference type="EMBL" id="BBX37091.1"/>
    </source>
</evidence>
<organism evidence="2 3">
    <name type="scientific">Mycolicibacterium mageritense</name>
    <name type="common">Mycobacterium mageritense</name>
    <dbReference type="NCBI Taxonomy" id="53462"/>
    <lineage>
        <taxon>Bacteria</taxon>
        <taxon>Bacillati</taxon>
        <taxon>Actinomycetota</taxon>
        <taxon>Actinomycetes</taxon>
        <taxon>Mycobacteriales</taxon>
        <taxon>Mycobacteriaceae</taxon>
        <taxon>Mycolicibacterium</taxon>
    </lineage>
</organism>
<evidence type="ECO:0000313" key="3">
    <source>
        <dbReference type="Proteomes" id="UP000465622"/>
    </source>
</evidence>
<name>A0ABM7I2H7_MYCME</name>
<feature type="region of interest" description="Disordered" evidence="1">
    <location>
        <begin position="67"/>
        <end position="110"/>
    </location>
</feature>
<protein>
    <recommendedName>
        <fullName evidence="4">DUF222 domain-containing protein</fullName>
    </recommendedName>
</protein>
<feature type="compositionally biased region" description="Basic residues" evidence="1">
    <location>
        <begin position="101"/>
        <end position="110"/>
    </location>
</feature>
<dbReference type="EMBL" id="AP022567">
    <property type="protein sequence ID" value="BBX37091.1"/>
    <property type="molecule type" value="Genomic_DNA"/>
</dbReference>
<reference evidence="2 3" key="1">
    <citation type="journal article" date="2019" name="Emerg. Microbes Infect.">
        <title>Comprehensive subspecies identification of 175 nontuberculous mycobacteria species based on 7547 genomic profiles.</title>
        <authorList>
            <person name="Matsumoto Y."/>
            <person name="Kinjo T."/>
            <person name="Motooka D."/>
            <person name="Nabeya D."/>
            <person name="Jung N."/>
            <person name="Uechi K."/>
            <person name="Horii T."/>
            <person name="Iida T."/>
            <person name="Fujita J."/>
            <person name="Nakamura S."/>
        </authorList>
    </citation>
    <scope>NUCLEOTIDE SEQUENCE [LARGE SCALE GENOMIC DNA]</scope>
    <source>
        <strain evidence="2 3">JCM 12375</strain>
    </source>
</reference>
<accession>A0ABM7I2H7</accession>
<evidence type="ECO:0000256" key="1">
    <source>
        <dbReference type="SAM" id="MobiDB-lite"/>
    </source>
</evidence>
<sequence length="110" mass="12219">MRETAAGLVEPIAVIDEAAAIVEAEWMRLIGDDGSCGPAAADLPAARRVPLSLRVLTREWRMQRPGRAVESRRCPPARRRATRVWPTQRSPPVRQRSPRAVVKHGVTHGR</sequence>
<gene>
    <name evidence="2" type="ORF">MMAGJ_63730</name>
</gene>
<evidence type="ECO:0008006" key="4">
    <source>
        <dbReference type="Google" id="ProtNLM"/>
    </source>
</evidence>
<proteinExistence type="predicted"/>
<keyword evidence="3" id="KW-1185">Reference proteome</keyword>
<dbReference type="Proteomes" id="UP000465622">
    <property type="component" value="Chromosome"/>
</dbReference>